<gene>
    <name evidence="1" type="ORF">LSH36_667g01108</name>
</gene>
<dbReference type="Proteomes" id="UP001208570">
    <property type="component" value="Unassembled WGS sequence"/>
</dbReference>
<keyword evidence="2" id="KW-1185">Reference proteome</keyword>
<name>A0AAD9MWJ5_9ANNE</name>
<comment type="caution">
    <text evidence="1">The sequence shown here is derived from an EMBL/GenBank/DDBJ whole genome shotgun (WGS) entry which is preliminary data.</text>
</comment>
<protein>
    <submittedName>
        <fullName evidence="1">Uncharacterized protein</fullName>
    </submittedName>
</protein>
<accession>A0AAD9MWJ5</accession>
<sequence>MCIMSRHHKEDYVAVMQSIKNLLEQSNVQKFVLDFEDATWRSLESVFLDVEVRGMHFTLHKPFGAISKNKGCSVHTQTMKGHYKFLRKVMGLCYVPAQHLSGIYQRLVRESP</sequence>
<organism evidence="1 2">
    <name type="scientific">Paralvinella palmiformis</name>
    <dbReference type="NCBI Taxonomy" id="53620"/>
    <lineage>
        <taxon>Eukaryota</taxon>
        <taxon>Metazoa</taxon>
        <taxon>Spiralia</taxon>
        <taxon>Lophotrochozoa</taxon>
        <taxon>Annelida</taxon>
        <taxon>Polychaeta</taxon>
        <taxon>Sedentaria</taxon>
        <taxon>Canalipalpata</taxon>
        <taxon>Terebellida</taxon>
        <taxon>Terebelliformia</taxon>
        <taxon>Alvinellidae</taxon>
        <taxon>Paralvinella</taxon>
    </lineage>
</organism>
<proteinExistence type="predicted"/>
<evidence type="ECO:0000313" key="2">
    <source>
        <dbReference type="Proteomes" id="UP001208570"/>
    </source>
</evidence>
<evidence type="ECO:0000313" key="1">
    <source>
        <dbReference type="EMBL" id="KAK2145644.1"/>
    </source>
</evidence>
<dbReference type="EMBL" id="JAODUP010000667">
    <property type="protein sequence ID" value="KAK2145644.1"/>
    <property type="molecule type" value="Genomic_DNA"/>
</dbReference>
<dbReference type="AlphaFoldDB" id="A0AAD9MWJ5"/>
<reference evidence="1" key="1">
    <citation type="journal article" date="2023" name="Mol. Biol. Evol.">
        <title>Third-Generation Sequencing Reveals the Adaptive Role of the Epigenome in Three Deep-Sea Polychaetes.</title>
        <authorList>
            <person name="Perez M."/>
            <person name="Aroh O."/>
            <person name="Sun Y."/>
            <person name="Lan Y."/>
            <person name="Juniper S.K."/>
            <person name="Young C.R."/>
            <person name="Angers B."/>
            <person name="Qian P.Y."/>
        </authorList>
    </citation>
    <scope>NUCLEOTIDE SEQUENCE</scope>
    <source>
        <strain evidence="1">P08H-3</strain>
    </source>
</reference>